<gene>
    <name evidence="3" type="ORF">B9479_001623</name>
</gene>
<dbReference type="AlphaFoldDB" id="A0A5D3B4R2"/>
<dbReference type="PROSITE" id="PS50994">
    <property type="entry name" value="INTEGRASE"/>
    <property type="match status" value="1"/>
</dbReference>
<keyword evidence="4" id="KW-1185">Reference proteome</keyword>
<proteinExistence type="predicted"/>
<evidence type="ECO:0000256" key="1">
    <source>
        <dbReference type="ARBA" id="ARBA00022884"/>
    </source>
</evidence>
<dbReference type="InterPro" id="IPR001584">
    <property type="entry name" value="Integrase_cat-core"/>
</dbReference>
<reference evidence="3 4" key="1">
    <citation type="submission" date="2017-05" db="EMBL/GenBank/DDBJ databases">
        <title>The Genome Sequence of Tsuchiyaea wingfieldii DSM 27421.</title>
        <authorList>
            <person name="Cuomo C."/>
            <person name="Passer A."/>
            <person name="Billmyre B."/>
            <person name="Heitman J."/>
        </authorList>
    </citation>
    <scope>NUCLEOTIDE SEQUENCE [LARGE SCALE GENOMIC DNA]</scope>
    <source>
        <strain evidence="3 4">DSM 27421</strain>
    </source>
</reference>
<dbReference type="Gene3D" id="3.30.420.10">
    <property type="entry name" value="Ribonuclease H-like superfamily/Ribonuclease H"/>
    <property type="match status" value="1"/>
</dbReference>
<dbReference type="Pfam" id="PF24764">
    <property type="entry name" value="rva_4"/>
    <property type="match status" value="1"/>
</dbReference>
<dbReference type="GO" id="GO:0005634">
    <property type="term" value="C:nucleus"/>
    <property type="evidence" value="ECO:0007669"/>
    <property type="project" value="UniProtKB-ARBA"/>
</dbReference>
<dbReference type="GO" id="GO:0003723">
    <property type="term" value="F:RNA binding"/>
    <property type="evidence" value="ECO:0007669"/>
    <property type="project" value="UniProtKB-KW"/>
</dbReference>
<evidence type="ECO:0000313" key="4">
    <source>
        <dbReference type="Proteomes" id="UP000322245"/>
    </source>
</evidence>
<sequence>MPDRTDELVAELRYLFVKNRLNAEHTMHLLRMANPRWDFGSRRAFFNFFKRHNIDGPRKGALRGEELENALRSLHDIHGERGYRGRTHALVIDDHIVTRNRVQRHLHETEPEAAAGRKPKSKKIRRFPIRSFGPNQQWSMDGYDKMSALGLAIYGIRDVYSGYIIAAEVMPSNRLTRNVQYVFVKAVAARGGYPYQIASDSGREMGLASAVQQMLRVIHPIPDQFQDFEHHVQLESKHNITIERLWKTMREDLTDKVNRGLAGASTRGFNLLHRVHRVTFHWLMVPVIQGSLAEFHRFHMSFKVRHQVEKFNPSGCSRQDAYRFPQFFGDMECLTPVDPMGAWNLYRMAEAEATLRWWTPEQGEVLEDGQRT</sequence>
<dbReference type="GO" id="GO:0015074">
    <property type="term" value="P:DNA integration"/>
    <property type="evidence" value="ECO:0007669"/>
    <property type="project" value="InterPro"/>
</dbReference>
<comment type="caution">
    <text evidence="3">The sequence shown here is derived from an EMBL/GenBank/DDBJ whole genome shotgun (WGS) entry which is preliminary data.</text>
</comment>
<feature type="domain" description="Integrase catalytic" evidence="2">
    <location>
        <begin position="130"/>
        <end position="216"/>
    </location>
</feature>
<dbReference type="EMBL" id="NIDF01000011">
    <property type="protein sequence ID" value="TYJ57541.1"/>
    <property type="molecule type" value="Genomic_DNA"/>
</dbReference>
<keyword evidence="1" id="KW-0694">RNA-binding</keyword>
<dbReference type="PANTHER" id="PTHR46177">
    <property type="entry name" value="INTEGRASE CATALYTIC DOMAIN-CONTAINING PROTEIN"/>
    <property type="match status" value="1"/>
</dbReference>
<organism evidence="3 4">
    <name type="scientific">Cryptococcus floricola</name>
    <dbReference type="NCBI Taxonomy" id="2591691"/>
    <lineage>
        <taxon>Eukaryota</taxon>
        <taxon>Fungi</taxon>
        <taxon>Dikarya</taxon>
        <taxon>Basidiomycota</taxon>
        <taxon>Agaricomycotina</taxon>
        <taxon>Tremellomycetes</taxon>
        <taxon>Tremellales</taxon>
        <taxon>Cryptococcaceae</taxon>
        <taxon>Cryptococcus</taxon>
    </lineage>
</organism>
<feature type="non-terminal residue" evidence="3">
    <location>
        <position position="372"/>
    </location>
</feature>
<dbReference type="InterPro" id="IPR012337">
    <property type="entry name" value="RNaseH-like_sf"/>
</dbReference>
<evidence type="ECO:0000259" key="2">
    <source>
        <dbReference type="PROSITE" id="PS50994"/>
    </source>
</evidence>
<evidence type="ECO:0000313" key="3">
    <source>
        <dbReference type="EMBL" id="TYJ57541.1"/>
    </source>
</evidence>
<accession>A0A5D3B4R2</accession>
<protein>
    <recommendedName>
        <fullName evidence="2">Integrase catalytic domain-containing protein</fullName>
    </recommendedName>
</protein>
<dbReference type="SUPFAM" id="SSF53098">
    <property type="entry name" value="Ribonuclease H-like"/>
    <property type="match status" value="1"/>
</dbReference>
<name>A0A5D3B4R2_9TREE</name>
<dbReference type="Proteomes" id="UP000322245">
    <property type="component" value="Unassembled WGS sequence"/>
</dbReference>
<dbReference type="InterPro" id="IPR036397">
    <property type="entry name" value="RNaseH_sf"/>
</dbReference>
<dbReference type="InterPro" id="IPR058913">
    <property type="entry name" value="Integrase_dom_put"/>
</dbReference>
<dbReference type="PANTHER" id="PTHR46177:SF1">
    <property type="entry name" value="INTEGRASE CATALYTIC DOMAIN-CONTAINING PROTEIN"/>
    <property type="match status" value="1"/>
</dbReference>